<dbReference type="EMBL" id="AM747723">
    <property type="protein sequence ID" value="CAR57726.1"/>
    <property type="molecule type" value="Genomic_DNA"/>
</dbReference>
<evidence type="ECO:0000256" key="1">
    <source>
        <dbReference type="SAM" id="Phobius"/>
    </source>
</evidence>
<dbReference type="KEGG" id="bcj:pBCA019"/>
<dbReference type="AlphaFoldDB" id="B4EQN1"/>
<evidence type="ECO:0000313" key="3">
    <source>
        <dbReference type="Proteomes" id="UP000001035"/>
    </source>
</evidence>
<feature type="transmembrane region" description="Helical" evidence="1">
    <location>
        <begin position="54"/>
        <end position="74"/>
    </location>
</feature>
<accession>B4EQN1</accession>
<keyword evidence="3" id="KW-1185">Reference proteome</keyword>
<reference evidence="2 3" key="1">
    <citation type="journal article" date="2009" name="J. Bacteriol.">
        <title>The genome of Burkholderia cenocepacia J2315, an epidemic pathogen of cystic fibrosis patients.</title>
        <authorList>
            <person name="Holden M.T."/>
            <person name="Seth-Smith H.M."/>
            <person name="Crossman L.C."/>
            <person name="Sebaihia M."/>
            <person name="Bentley S.D."/>
            <person name="Cerdeno-Tarraga A.M."/>
            <person name="Thomson N.R."/>
            <person name="Bason N."/>
            <person name="Quail M.A."/>
            <person name="Sharp S."/>
            <person name="Cherevach I."/>
            <person name="Churcher C."/>
            <person name="Goodhead I."/>
            <person name="Hauser H."/>
            <person name="Holroyd N."/>
            <person name="Mungall K."/>
            <person name="Scott P."/>
            <person name="Walker D."/>
            <person name="White B."/>
            <person name="Rose H."/>
            <person name="Iversen P."/>
            <person name="Mil-Homens D."/>
            <person name="Rocha E.P."/>
            <person name="Fialho A.M."/>
            <person name="Baldwin A."/>
            <person name="Dowson C."/>
            <person name="Barrell B.G."/>
            <person name="Govan J.R."/>
            <person name="Vandamme P."/>
            <person name="Hart C.A."/>
            <person name="Mahenthiralingam E."/>
            <person name="Parkhill J."/>
        </authorList>
    </citation>
    <scope>NUCLEOTIDE SEQUENCE [LARGE SCALE GENOMIC DNA]</scope>
    <source>
        <strain evidence="3">ATCC BAA-245 / DSM 16553 / LMG 16656 / NCTC 13227 / J2315 / CF5610</strain>
        <plasmid evidence="2">pBCJ2315</plasmid>
    </source>
</reference>
<dbReference type="BioCyc" id="BCEN216591:G1G1V-7837-MONOMER"/>
<keyword evidence="1" id="KW-1133">Transmembrane helix</keyword>
<geneLocation type="plasmid" evidence="2 3">
    <name>pBCJ2315</name>
</geneLocation>
<evidence type="ECO:0000313" key="2">
    <source>
        <dbReference type="EMBL" id="CAR57726.1"/>
    </source>
</evidence>
<name>B4EQN1_BURCJ</name>
<sequence length="160" mass="17814">MNHGVSSLWHPKHTGTYRTHPAQERDTTVGKGFEMKAFLRVVWHPLRYLLRFAWFRRFAPVWLVATLLLWAGTVELLNRVGWIGAVTVLNDLIVVRVVIALVEALVGTTFRRSATSAVATSFDDVSFAPKSPSVPMYVTAHGVTPTPVGDEWTTATKLIS</sequence>
<dbReference type="Proteomes" id="UP000001035">
    <property type="component" value="Plasmid pBCJ2315"/>
</dbReference>
<organism evidence="2 3">
    <name type="scientific">Burkholderia cenocepacia (strain ATCC BAA-245 / DSM 16553 / LMG 16656 / NCTC 13227 / J2315 / CF5610)</name>
    <name type="common">Burkholderia cepacia (strain J2315)</name>
    <dbReference type="NCBI Taxonomy" id="216591"/>
    <lineage>
        <taxon>Bacteria</taxon>
        <taxon>Pseudomonadati</taxon>
        <taxon>Pseudomonadota</taxon>
        <taxon>Betaproteobacteria</taxon>
        <taxon>Burkholderiales</taxon>
        <taxon>Burkholderiaceae</taxon>
        <taxon>Burkholderia</taxon>
        <taxon>Burkholderia cepacia complex</taxon>
    </lineage>
</organism>
<dbReference type="HOGENOM" id="CLU_139616_0_0_4"/>
<proteinExistence type="predicted"/>
<keyword evidence="1" id="KW-0472">Membrane</keyword>
<gene>
    <name evidence="2" type="ORF">pBCA019</name>
</gene>
<keyword evidence="2" id="KW-0614">Plasmid</keyword>
<keyword evidence="1" id="KW-0812">Transmembrane</keyword>
<protein>
    <submittedName>
        <fullName evidence="2">Membrane protein</fullName>
    </submittedName>
</protein>